<dbReference type="SUPFAM" id="SSF53098">
    <property type="entry name" value="Ribonuclease H-like"/>
    <property type="match status" value="1"/>
</dbReference>
<dbReference type="Proteomes" id="UP001174136">
    <property type="component" value="Unassembled WGS sequence"/>
</dbReference>
<dbReference type="AlphaFoldDB" id="A0AA47N2A0"/>
<evidence type="ECO:0000313" key="2">
    <source>
        <dbReference type="EMBL" id="KAK0150987.1"/>
    </source>
</evidence>
<evidence type="ECO:0000259" key="1">
    <source>
        <dbReference type="Pfam" id="PF05699"/>
    </source>
</evidence>
<dbReference type="EMBL" id="JAOPHQ010001425">
    <property type="protein sequence ID" value="KAK0150987.1"/>
    <property type="molecule type" value="Genomic_DNA"/>
</dbReference>
<comment type="caution">
    <text evidence="2">The sequence shown here is derived from an EMBL/GenBank/DDBJ whole genome shotgun (WGS) entry which is preliminary data.</text>
</comment>
<sequence>MAHVKAELICKIQVSSDEDGVDCLEFWKSQSKAFPRLYPVAMRVLAVPATSAPVERVIFQEGERGFESASVSFKFEI</sequence>
<evidence type="ECO:0000313" key="3">
    <source>
        <dbReference type="Proteomes" id="UP001174136"/>
    </source>
</evidence>
<reference evidence="2" key="1">
    <citation type="journal article" date="2023" name="Front. Mar. Sci.">
        <title>A new Merluccius polli reference genome to investigate the effects of global change in West African waters.</title>
        <authorList>
            <person name="Mateo J.L."/>
            <person name="Blanco-Fernandez C."/>
            <person name="Garcia-Vazquez E."/>
            <person name="Machado-Schiaffino G."/>
        </authorList>
    </citation>
    <scope>NUCLEOTIDE SEQUENCE</scope>
    <source>
        <strain evidence="2">C29</strain>
        <tissue evidence="2">Fin</tissue>
    </source>
</reference>
<accession>A0AA47N2A0</accession>
<dbReference type="GO" id="GO:0046983">
    <property type="term" value="F:protein dimerization activity"/>
    <property type="evidence" value="ECO:0007669"/>
    <property type="project" value="InterPro"/>
</dbReference>
<gene>
    <name evidence="2" type="ORF">N1851_007860</name>
</gene>
<dbReference type="InterPro" id="IPR012337">
    <property type="entry name" value="RNaseH-like_sf"/>
</dbReference>
<organism evidence="2 3">
    <name type="scientific">Merluccius polli</name>
    <name type="common">Benguela hake</name>
    <name type="synonym">Merluccius cadenati</name>
    <dbReference type="NCBI Taxonomy" id="89951"/>
    <lineage>
        <taxon>Eukaryota</taxon>
        <taxon>Metazoa</taxon>
        <taxon>Chordata</taxon>
        <taxon>Craniata</taxon>
        <taxon>Vertebrata</taxon>
        <taxon>Euteleostomi</taxon>
        <taxon>Actinopterygii</taxon>
        <taxon>Neopterygii</taxon>
        <taxon>Teleostei</taxon>
        <taxon>Neoteleostei</taxon>
        <taxon>Acanthomorphata</taxon>
        <taxon>Zeiogadaria</taxon>
        <taxon>Gadariae</taxon>
        <taxon>Gadiformes</taxon>
        <taxon>Gadoidei</taxon>
        <taxon>Merlucciidae</taxon>
        <taxon>Merluccius</taxon>
    </lineage>
</organism>
<feature type="domain" description="HAT C-terminal dimerisation" evidence="1">
    <location>
        <begin position="19"/>
        <end position="60"/>
    </location>
</feature>
<keyword evidence="3" id="KW-1185">Reference proteome</keyword>
<dbReference type="InterPro" id="IPR008906">
    <property type="entry name" value="HATC_C_dom"/>
</dbReference>
<protein>
    <recommendedName>
        <fullName evidence="1">HAT C-terminal dimerisation domain-containing protein</fullName>
    </recommendedName>
</protein>
<name>A0AA47N2A0_MERPO</name>
<proteinExistence type="predicted"/>
<dbReference type="Pfam" id="PF05699">
    <property type="entry name" value="Dimer_Tnp_hAT"/>
    <property type="match status" value="1"/>
</dbReference>